<dbReference type="PANTHER" id="PTHR18866">
    <property type="entry name" value="CARBOXYLASE:PYRUVATE/ACETYL-COA/PROPIONYL-COA CARBOXYLASE"/>
    <property type="match status" value="1"/>
</dbReference>
<dbReference type="PANTHER" id="PTHR18866:SF128">
    <property type="entry name" value="UREA AMIDOLYASE"/>
    <property type="match status" value="1"/>
</dbReference>
<dbReference type="Pfam" id="PF00289">
    <property type="entry name" value="Biotin_carb_N"/>
    <property type="match status" value="1"/>
</dbReference>
<organism evidence="8 9">
    <name type="scientific">Chamaesiphon polymorphus CCALA 037</name>
    <dbReference type="NCBI Taxonomy" id="2107692"/>
    <lineage>
        <taxon>Bacteria</taxon>
        <taxon>Bacillati</taxon>
        <taxon>Cyanobacteriota</taxon>
        <taxon>Cyanophyceae</taxon>
        <taxon>Gomontiellales</taxon>
        <taxon>Chamaesiphonaceae</taxon>
        <taxon>Chamaesiphon</taxon>
    </lineage>
</organism>
<evidence type="ECO:0000256" key="3">
    <source>
        <dbReference type="ARBA" id="ARBA00022840"/>
    </source>
</evidence>
<dbReference type="SUPFAM" id="SSF56059">
    <property type="entry name" value="Glutathione synthetase ATP-binding domain-like"/>
    <property type="match status" value="1"/>
</dbReference>
<sequence length="203" mass="21897">MLDRILIANRGEIACRIIRTLDRLNIESIAIYSEIDRHAPHVNMATESFCIGKATAAESYLQADRILQIAQENHVRAIHPGYGFLSENADFATACEAAGIAFIGPTPAQIQQFGLKHTARSIAAENGIPMLLGSDLLESQSQAETIAAQIGYPVMLKSTAGGGGIGMEICRDAASLAAAFDRVDRSSRQNFSQGGIFLERYLD</sequence>
<dbReference type="SUPFAM" id="SSF52440">
    <property type="entry name" value="PreATP-grasp domain"/>
    <property type="match status" value="1"/>
</dbReference>
<dbReference type="Proteomes" id="UP000238937">
    <property type="component" value="Unassembled WGS sequence"/>
</dbReference>
<proteinExistence type="predicted"/>
<keyword evidence="3 5" id="KW-0067">ATP-binding</keyword>
<dbReference type="GO" id="GO:0016874">
    <property type="term" value="F:ligase activity"/>
    <property type="evidence" value="ECO:0007669"/>
    <property type="project" value="UniProtKB-KW"/>
</dbReference>
<evidence type="ECO:0000313" key="9">
    <source>
        <dbReference type="Proteomes" id="UP000238937"/>
    </source>
</evidence>
<dbReference type="FunFam" id="3.40.50.20:FF:000010">
    <property type="entry name" value="Propionyl-CoA carboxylase subunit alpha"/>
    <property type="match status" value="1"/>
</dbReference>
<dbReference type="Pfam" id="PF02786">
    <property type="entry name" value="CPSase_L_D2"/>
    <property type="match status" value="1"/>
</dbReference>
<gene>
    <name evidence="8" type="ORF">C7B77_27315</name>
</gene>
<dbReference type="PROSITE" id="PS50975">
    <property type="entry name" value="ATP_GRASP"/>
    <property type="match status" value="1"/>
</dbReference>
<dbReference type="InterPro" id="IPR005481">
    <property type="entry name" value="BC-like_N"/>
</dbReference>
<dbReference type="EMBL" id="PVWO01000622">
    <property type="protein sequence ID" value="PSB41568.1"/>
    <property type="molecule type" value="Genomic_DNA"/>
</dbReference>
<dbReference type="PROSITE" id="PS50979">
    <property type="entry name" value="BC"/>
    <property type="match status" value="1"/>
</dbReference>
<evidence type="ECO:0000259" key="7">
    <source>
        <dbReference type="PROSITE" id="PS50979"/>
    </source>
</evidence>
<reference evidence="8 9" key="1">
    <citation type="submission" date="2018-03" db="EMBL/GenBank/DDBJ databases">
        <title>The ancient ancestry and fast evolution of plastids.</title>
        <authorList>
            <person name="Moore K.R."/>
            <person name="Magnabosco C."/>
            <person name="Momper L."/>
            <person name="Gold D.A."/>
            <person name="Bosak T."/>
            <person name="Fournier G.P."/>
        </authorList>
    </citation>
    <scope>NUCLEOTIDE SEQUENCE [LARGE SCALE GENOMIC DNA]</scope>
    <source>
        <strain evidence="8 9">CCALA 037</strain>
    </source>
</reference>
<feature type="non-terminal residue" evidence="8">
    <location>
        <position position="203"/>
    </location>
</feature>
<evidence type="ECO:0000259" key="6">
    <source>
        <dbReference type="PROSITE" id="PS50975"/>
    </source>
</evidence>
<dbReference type="AlphaFoldDB" id="A0A2T1F9I1"/>
<feature type="domain" description="ATP-grasp" evidence="6">
    <location>
        <begin position="120"/>
        <end position="203"/>
    </location>
</feature>
<keyword evidence="2 5" id="KW-0547">Nucleotide-binding</keyword>
<dbReference type="InterPro" id="IPR016185">
    <property type="entry name" value="PreATP-grasp_dom_sf"/>
</dbReference>
<evidence type="ECO:0000256" key="1">
    <source>
        <dbReference type="ARBA" id="ARBA00022598"/>
    </source>
</evidence>
<feature type="domain" description="Biotin carboxylation" evidence="7">
    <location>
        <begin position="1"/>
        <end position="203"/>
    </location>
</feature>
<dbReference type="InterPro" id="IPR011761">
    <property type="entry name" value="ATP-grasp"/>
</dbReference>
<dbReference type="Gene3D" id="3.30.470.20">
    <property type="entry name" value="ATP-grasp fold, B domain"/>
    <property type="match status" value="1"/>
</dbReference>
<evidence type="ECO:0000256" key="2">
    <source>
        <dbReference type="ARBA" id="ARBA00022741"/>
    </source>
</evidence>
<comment type="caution">
    <text evidence="8">The sequence shown here is derived from an EMBL/GenBank/DDBJ whole genome shotgun (WGS) entry which is preliminary data.</text>
</comment>
<keyword evidence="4" id="KW-0092">Biotin</keyword>
<protein>
    <submittedName>
        <fullName evidence="8">Urea carboxylase</fullName>
    </submittedName>
</protein>
<dbReference type="PROSITE" id="PS00866">
    <property type="entry name" value="CPSASE_1"/>
    <property type="match status" value="1"/>
</dbReference>
<dbReference type="GO" id="GO:0005524">
    <property type="term" value="F:ATP binding"/>
    <property type="evidence" value="ECO:0007669"/>
    <property type="project" value="UniProtKB-UniRule"/>
</dbReference>
<dbReference type="InterPro" id="IPR050856">
    <property type="entry name" value="Biotin_carboxylase_complex"/>
</dbReference>
<evidence type="ECO:0000256" key="5">
    <source>
        <dbReference type="PROSITE-ProRule" id="PRU00409"/>
    </source>
</evidence>
<dbReference type="GO" id="GO:0046872">
    <property type="term" value="F:metal ion binding"/>
    <property type="evidence" value="ECO:0007669"/>
    <property type="project" value="InterPro"/>
</dbReference>
<accession>A0A2T1F9I1</accession>
<dbReference type="RefSeq" id="WP_281261396.1">
    <property type="nucleotide sequence ID" value="NZ_PVWO01000622.1"/>
</dbReference>
<evidence type="ECO:0000256" key="4">
    <source>
        <dbReference type="ARBA" id="ARBA00023267"/>
    </source>
</evidence>
<keyword evidence="9" id="KW-1185">Reference proteome</keyword>
<evidence type="ECO:0000313" key="8">
    <source>
        <dbReference type="EMBL" id="PSB41568.1"/>
    </source>
</evidence>
<name>A0A2T1F9I1_9CYAN</name>
<keyword evidence="1" id="KW-0436">Ligase</keyword>
<dbReference type="InterPro" id="IPR005479">
    <property type="entry name" value="CPAse_ATP-bd"/>
</dbReference>
<dbReference type="InterPro" id="IPR011764">
    <property type="entry name" value="Biotin_carboxylation_dom"/>
</dbReference>